<evidence type="ECO:0000313" key="1">
    <source>
        <dbReference type="EMBL" id="MBB5730412.1"/>
    </source>
</evidence>
<reference evidence="1 2" key="1">
    <citation type="submission" date="2020-08" db="EMBL/GenBank/DDBJ databases">
        <title>Genomic Encyclopedia of Type Strains, Phase IV (KMG-IV): sequencing the most valuable type-strain genomes for metagenomic binning, comparative biology and taxonomic classification.</title>
        <authorList>
            <person name="Goeker M."/>
        </authorList>
    </citation>
    <scope>NUCLEOTIDE SEQUENCE [LARGE SCALE GENOMIC DNA]</scope>
    <source>
        <strain evidence="1 2">DSM 103336</strain>
    </source>
</reference>
<dbReference type="EMBL" id="JACIJR010000007">
    <property type="protein sequence ID" value="MBB5730412.1"/>
    <property type="molecule type" value="Genomic_DNA"/>
</dbReference>
<gene>
    <name evidence="1" type="ORF">FHS99_002915</name>
</gene>
<accession>A0A7W9F2D8</accession>
<dbReference type="RefSeq" id="WP_157177063.1">
    <property type="nucleotide sequence ID" value="NZ_JACIJR010000007.1"/>
</dbReference>
<dbReference type="Proteomes" id="UP000546701">
    <property type="component" value="Unassembled WGS sequence"/>
</dbReference>
<dbReference type="OrthoDB" id="8004575at2"/>
<organism evidence="1 2">
    <name type="scientific">Sphingomonas prati</name>
    <dbReference type="NCBI Taxonomy" id="1843237"/>
    <lineage>
        <taxon>Bacteria</taxon>
        <taxon>Pseudomonadati</taxon>
        <taxon>Pseudomonadota</taxon>
        <taxon>Alphaproteobacteria</taxon>
        <taxon>Sphingomonadales</taxon>
        <taxon>Sphingomonadaceae</taxon>
        <taxon>Sphingomonas</taxon>
    </lineage>
</organism>
<dbReference type="AlphaFoldDB" id="A0A7W9F2D8"/>
<sequence>MMVKVDIAGMYYGRLVTLPDYDASADPLGGPTVRDAMIAARLADKSDRADGDPVPQLNFVEDDRHPHEFLRSITVDHKVDVESRQTRSETRGKRFYPAGEYTFRSDPIALGTRTDGTPGIIPVDQDGKPTGKKFIQTWQYYVYDSAGVDTSRRAGGNETRKIVPFSKRDASNTLVDGGQIVWRLVTIFLDATRRPAIKTAVEDGAKLNKSI</sequence>
<name>A0A7W9F2D8_9SPHN</name>
<proteinExistence type="predicted"/>
<comment type="caution">
    <text evidence="1">The sequence shown here is derived from an EMBL/GenBank/DDBJ whole genome shotgun (WGS) entry which is preliminary data.</text>
</comment>
<keyword evidence="2" id="KW-1185">Reference proteome</keyword>
<evidence type="ECO:0000313" key="2">
    <source>
        <dbReference type="Proteomes" id="UP000546701"/>
    </source>
</evidence>
<protein>
    <submittedName>
        <fullName evidence="1">Uncharacterized protein</fullName>
    </submittedName>
</protein>